<gene>
    <name evidence="1" type="ORF">HD596_000543</name>
</gene>
<dbReference type="Proteomes" id="UP000579153">
    <property type="component" value="Unassembled WGS sequence"/>
</dbReference>
<protein>
    <submittedName>
        <fullName evidence="1">Uncharacterized protein</fullName>
    </submittedName>
</protein>
<comment type="caution">
    <text evidence="1">The sequence shown here is derived from an EMBL/GenBank/DDBJ whole genome shotgun (WGS) entry which is preliminary data.</text>
</comment>
<reference evidence="1 2" key="1">
    <citation type="submission" date="2020-08" db="EMBL/GenBank/DDBJ databases">
        <title>Sequencing the genomes of 1000 actinobacteria strains.</title>
        <authorList>
            <person name="Klenk H.-P."/>
        </authorList>
    </citation>
    <scope>NUCLEOTIDE SEQUENCE [LARGE SCALE GENOMIC DNA]</scope>
    <source>
        <strain evidence="1 2">DSM 45507</strain>
    </source>
</reference>
<keyword evidence="2" id="KW-1185">Reference proteome</keyword>
<dbReference type="EMBL" id="JACHMB010000001">
    <property type="protein sequence ID" value="MBB5773787.1"/>
    <property type="molecule type" value="Genomic_DNA"/>
</dbReference>
<evidence type="ECO:0000313" key="1">
    <source>
        <dbReference type="EMBL" id="MBB5773787.1"/>
    </source>
</evidence>
<name>A0A7W9L7S5_9ACTN</name>
<dbReference type="AlphaFoldDB" id="A0A7W9L7S5"/>
<sequence>MELISRSVGREATYRQLPIDGLGPEAERALTDERGLWRADIAALRERHPGLLDFRTWLRDGGTEQIRALLT</sequence>
<evidence type="ECO:0000313" key="2">
    <source>
        <dbReference type="Proteomes" id="UP000579153"/>
    </source>
</evidence>
<organism evidence="1 2">
    <name type="scientific">Nonomuraea jabiensis</name>
    <dbReference type="NCBI Taxonomy" id="882448"/>
    <lineage>
        <taxon>Bacteria</taxon>
        <taxon>Bacillati</taxon>
        <taxon>Actinomycetota</taxon>
        <taxon>Actinomycetes</taxon>
        <taxon>Streptosporangiales</taxon>
        <taxon>Streptosporangiaceae</taxon>
        <taxon>Nonomuraea</taxon>
    </lineage>
</organism>
<proteinExistence type="predicted"/>
<dbReference type="RefSeq" id="WP_185067714.1">
    <property type="nucleotide sequence ID" value="NZ_JACHMB010000001.1"/>
</dbReference>
<accession>A0A7W9L7S5</accession>